<reference evidence="1" key="2">
    <citation type="journal article" date="2022" name="New Phytol.">
        <title>Evolutionary transition to the ectomycorrhizal habit in the genomes of a hyperdiverse lineage of mushroom-forming fungi.</title>
        <authorList>
            <person name="Looney B."/>
            <person name="Miyauchi S."/>
            <person name="Morin E."/>
            <person name="Drula E."/>
            <person name="Courty P.E."/>
            <person name="Kohler A."/>
            <person name="Kuo A."/>
            <person name="LaButti K."/>
            <person name="Pangilinan J."/>
            <person name="Lipzen A."/>
            <person name="Riley R."/>
            <person name="Andreopoulos W."/>
            <person name="He G."/>
            <person name="Johnson J."/>
            <person name="Nolan M."/>
            <person name="Tritt A."/>
            <person name="Barry K.W."/>
            <person name="Grigoriev I.V."/>
            <person name="Nagy L.G."/>
            <person name="Hibbett D."/>
            <person name="Henrissat B."/>
            <person name="Matheny P.B."/>
            <person name="Labbe J."/>
            <person name="Martin F.M."/>
        </authorList>
    </citation>
    <scope>NUCLEOTIDE SEQUENCE</scope>
    <source>
        <strain evidence="1">HHB10654</strain>
    </source>
</reference>
<evidence type="ECO:0000313" key="2">
    <source>
        <dbReference type="Proteomes" id="UP000814140"/>
    </source>
</evidence>
<sequence length="287" mass="33244">MQHEESRYQNFLKDRAKLVQKKGPTEQEVAAFPDDYNLYTLWDFFIPAFPCPHRVERIGTLGDGGKWVCGMERVEKKEKCVIYSFGVNGESSFEADLLKRGSGCEVWGYDYSVTSFGPEIEDIPHLKQRAHFFPWALGGTDNHEEKDEIKFYTLRSLMKHNGHDFIDILKIDIEGGEFDALTALIQSYTPSNPFAETLLPFGQLQLEIHARDGREKFDSFVKWWRMLEDAGLRPFWTEPNLVYVNLVRGTKPDLAEYSFLNIRGNHVLITDDYEVTPPTPIHEKRED</sequence>
<accession>A0ACB8SQR5</accession>
<organism evidence="1 2">
    <name type="scientific">Artomyces pyxidatus</name>
    <dbReference type="NCBI Taxonomy" id="48021"/>
    <lineage>
        <taxon>Eukaryota</taxon>
        <taxon>Fungi</taxon>
        <taxon>Dikarya</taxon>
        <taxon>Basidiomycota</taxon>
        <taxon>Agaricomycotina</taxon>
        <taxon>Agaricomycetes</taxon>
        <taxon>Russulales</taxon>
        <taxon>Auriscalpiaceae</taxon>
        <taxon>Artomyces</taxon>
    </lineage>
</organism>
<dbReference type="EMBL" id="MU277239">
    <property type="protein sequence ID" value="KAI0058111.1"/>
    <property type="molecule type" value="Genomic_DNA"/>
</dbReference>
<proteinExistence type="predicted"/>
<dbReference type="Proteomes" id="UP000814140">
    <property type="component" value="Unassembled WGS sequence"/>
</dbReference>
<keyword evidence="2" id="KW-1185">Reference proteome</keyword>
<reference evidence="1" key="1">
    <citation type="submission" date="2021-03" db="EMBL/GenBank/DDBJ databases">
        <authorList>
            <consortium name="DOE Joint Genome Institute"/>
            <person name="Ahrendt S."/>
            <person name="Looney B.P."/>
            <person name="Miyauchi S."/>
            <person name="Morin E."/>
            <person name="Drula E."/>
            <person name="Courty P.E."/>
            <person name="Chicoki N."/>
            <person name="Fauchery L."/>
            <person name="Kohler A."/>
            <person name="Kuo A."/>
            <person name="Labutti K."/>
            <person name="Pangilinan J."/>
            <person name="Lipzen A."/>
            <person name="Riley R."/>
            <person name="Andreopoulos W."/>
            <person name="He G."/>
            <person name="Johnson J."/>
            <person name="Barry K.W."/>
            <person name="Grigoriev I.V."/>
            <person name="Nagy L."/>
            <person name="Hibbett D."/>
            <person name="Henrissat B."/>
            <person name="Matheny P.B."/>
            <person name="Labbe J."/>
            <person name="Martin F."/>
        </authorList>
    </citation>
    <scope>NUCLEOTIDE SEQUENCE</scope>
    <source>
        <strain evidence="1">HHB10654</strain>
    </source>
</reference>
<comment type="caution">
    <text evidence="1">The sequence shown here is derived from an EMBL/GenBank/DDBJ whole genome shotgun (WGS) entry which is preliminary data.</text>
</comment>
<evidence type="ECO:0000313" key="1">
    <source>
        <dbReference type="EMBL" id="KAI0058111.1"/>
    </source>
</evidence>
<name>A0ACB8SQR5_9AGAM</name>
<protein>
    <submittedName>
        <fullName evidence="1">Uncharacterized protein</fullName>
    </submittedName>
</protein>
<gene>
    <name evidence="1" type="ORF">BV25DRAFT_1811457</name>
</gene>